<dbReference type="PANTHER" id="PTHR40277:SF1">
    <property type="entry name" value="BLL5419 PROTEIN"/>
    <property type="match status" value="1"/>
</dbReference>
<evidence type="ECO:0000256" key="4">
    <source>
        <dbReference type="ARBA" id="ARBA00022989"/>
    </source>
</evidence>
<feature type="transmembrane region" description="Helical" evidence="7">
    <location>
        <begin position="64"/>
        <end position="85"/>
    </location>
</feature>
<evidence type="ECO:0000256" key="5">
    <source>
        <dbReference type="ARBA" id="ARBA00023136"/>
    </source>
</evidence>
<dbReference type="Pfam" id="PF03706">
    <property type="entry name" value="LPG_synthase_TM"/>
    <property type="match status" value="1"/>
</dbReference>
<gene>
    <name evidence="8" type="ORF">Atai01_17730</name>
</gene>
<organism evidence="8 9">
    <name type="scientific">Amycolatopsis taiwanensis</name>
    <dbReference type="NCBI Taxonomy" id="342230"/>
    <lineage>
        <taxon>Bacteria</taxon>
        <taxon>Bacillati</taxon>
        <taxon>Actinomycetota</taxon>
        <taxon>Actinomycetes</taxon>
        <taxon>Pseudonocardiales</taxon>
        <taxon>Pseudonocardiaceae</taxon>
        <taxon>Amycolatopsis</taxon>
    </lineage>
</organism>
<evidence type="ECO:0008006" key="10">
    <source>
        <dbReference type="Google" id="ProtNLM"/>
    </source>
</evidence>
<keyword evidence="5 7" id="KW-0472">Membrane</keyword>
<dbReference type="EMBL" id="BSTI01000003">
    <property type="protein sequence ID" value="GLY65154.1"/>
    <property type="molecule type" value="Genomic_DNA"/>
</dbReference>
<keyword evidence="9" id="KW-1185">Reference proteome</keyword>
<evidence type="ECO:0000313" key="9">
    <source>
        <dbReference type="Proteomes" id="UP001165136"/>
    </source>
</evidence>
<feature type="transmembrane region" description="Helical" evidence="7">
    <location>
        <begin position="34"/>
        <end position="52"/>
    </location>
</feature>
<protein>
    <recommendedName>
        <fullName evidence="10">Dolichol-P-glucose synthetase-like protein</fullName>
    </recommendedName>
</protein>
<evidence type="ECO:0000313" key="8">
    <source>
        <dbReference type="EMBL" id="GLY65154.1"/>
    </source>
</evidence>
<keyword evidence="2" id="KW-1003">Cell membrane</keyword>
<feature type="transmembrane region" description="Helical" evidence="7">
    <location>
        <begin position="283"/>
        <end position="300"/>
    </location>
</feature>
<comment type="caution">
    <text evidence="8">The sequence shown here is derived from an EMBL/GenBank/DDBJ whole genome shotgun (WGS) entry which is preliminary data.</text>
</comment>
<dbReference type="InterPro" id="IPR022791">
    <property type="entry name" value="L-PG_synthase/AglD"/>
</dbReference>
<evidence type="ECO:0000256" key="3">
    <source>
        <dbReference type="ARBA" id="ARBA00022692"/>
    </source>
</evidence>
<evidence type="ECO:0000256" key="1">
    <source>
        <dbReference type="ARBA" id="ARBA00004651"/>
    </source>
</evidence>
<feature type="transmembrane region" description="Helical" evidence="7">
    <location>
        <begin position="180"/>
        <end position="202"/>
    </location>
</feature>
<feature type="transmembrane region" description="Helical" evidence="7">
    <location>
        <begin position="223"/>
        <end position="245"/>
    </location>
</feature>
<keyword evidence="4 7" id="KW-1133">Transmembrane helix</keyword>
<reference evidence="8" key="1">
    <citation type="submission" date="2023-03" db="EMBL/GenBank/DDBJ databases">
        <title>Amycolatopsis taiwanensis NBRC 103393.</title>
        <authorList>
            <person name="Ichikawa N."/>
            <person name="Sato H."/>
            <person name="Tonouchi N."/>
        </authorList>
    </citation>
    <scope>NUCLEOTIDE SEQUENCE</scope>
    <source>
        <strain evidence="8">NBRC 103393</strain>
    </source>
</reference>
<feature type="transmembrane region" description="Helical" evidence="7">
    <location>
        <begin position="150"/>
        <end position="174"/>
    </location>
</feature>
<evidence type="ECO:0000256" key="2">
    <source>
        <dbReference type="ARBA" id="ARBA00022475"/>
    </source>
</evidence>
<evidence type="ECO:0000256" key="6">
    <source>
        <dbReference type="SAM" id="MobiDB-lite"/>
    </source>
</evidence>
<proteinExistence type="predicted"/>
<keyword evidence="3 7" id="KW-0812">Transmembrane</keyword>
<feature type="region of interest" description="Disordered" evidence="6">
    <location>
        <begin position="351"/>
        <end position="377"/>
    </location>
</feature>
<dbReference type="PANTHER" id="PTHR40277">
    <property type="entry name" value="BLL5419 PROTEIN"/>
    <property type="match status" value="1"/>
</dbReference>
<sequence>MIATEQVSGAPSFRSKSTLLRNGRVRAAVRRCWPWLRLLVAVGILAALAWRLGAGAFVAGLRVITVPSLLAAVGIGFLTTLFGAWRWCLVARNLGLPLKLGTAVADCYRSVLLNSVLPAGVLGDVHRAVDHGHRSGDLGRGVRAVVLERFAGQLALAVAGLGALMAYPALVTAVLPGRGLVVVVAVLLLAVVALLLARASAAGRRVWATALRDVRRGLFARRAWPGVALLSAATVVGNVALFVVAARVAGVTAPVAQLFPIMILTLMVMGLPLNVGGWGPREGFSAFAFGAVGLGATAGLTTAVVYGVLSLAACAPGVLVLFRRRPGQGSPGSRAVRYPAKDSTRLASSALPLAADASDGRPTTPEVVYAATPSVSR</sequence>
<accession>A0A9W6VFR7</accession>
<feature type="transmembrane region" description="Helical" evidence="7">
    <location>
        <begin position="251"/>
        <end position="271"/>
    </location>
</feature>
<dbReference type="AlphaFoldDB" id="A0A9W6VFR7"/>
<dbReference type="Proteomes" id="UP001165136">
    <property type="component" value="Unassembled WGS sequence"/>
</dbReference>
<name>A0A9W6VFR7_9PSEU</name>
<comment type="subcellular location">
    <subcellularLocation>
        <location evidence="1">Cell membrane</location>
        <topology evidence="1">Multi-pass membrane protein</topology>
    </subcellularLocation>
</comment>
<dbReference type="GO" id="GO:0005886">
    <property type="term" value="C:plasma membrane"/>
    <property type="evidence" value="ECO:0007669"/>
    <property type="project" value="UniProtKB-SubCell"/>
</dbReference>
<evidence type="ECO:0000256" key="7">
    <source>
        <dbReference type="SAM" id="Phobius"/>
    </source>
</evidence>